<dbReference type="InterPro" id="IPR001763">
    <property type="entry name" value="Rhodanese-like_dom"/>
</dbReference>
<comment type="caution">
    <text evidence="3">The sequence shown here is derived from an EMBL/GenBank/DDBJ whole genome shotgun (WGS) entry which is preliminary data.</text>
</comment>
<dbReference type="SUPFAM" id="SSF48179">
    <property type="entry name" value="6-phosphogluconate dehydrogenase C-terminal domain-like"/>
    <property type="match status" value="1"/>
</dbReference>
<dbReference type="InterPro" id="IPR008927">
    <property type="entry name" value="6-PGluconate_DH-like_C_sf"/>
</dbReference>
<dbReference type="Proteomes" id="UP001499988">
    <property type="component" value="Unassembled WGS sequence"/>
</dbReference>
<sequence length="134" mass="14865">MVEAGRKGRQYDGGFYDYSADGNRTVWPGLVELIDAQPASLPVVDVLERLLFRKAIESVKCLDEGVLERVMDGNIGSVLGIGFPQHHGGVFQYINSYGLVAFVSRADELAKRYGARFDVPASLRELAQLNARYR</sequence>
<protein>
    <recommendedName>
        <fullName evidence="2">Rhodanese domain-containing protein</fullName>
    </recommendedName>
</protein>
<evidence type="ECO:0000313" key="4">
    <source>
        <dbReference type="Proteomes" id="UP001499988"/>
    </source>
</evidence>
<keyword evidence="4" id="KW-1185">Reference proteome</keyword>
<organism evidence="3 4">
    <name type="scientific">Ferrimonas pelagia</name>
    <dbReference type="NCBI Taxonomy" id="1177826"/>
    <lineage>
        <taxon>Bacteria</taxon>
        <taxon>Pseudomonadati</taxon>
        <taxon>Pseudomonadota</taxon>
        <taxon>Gammaproteobacteria</taxon>
        <taxon>Alteromonadales</taxon>
        <taxon>Ferrimonadaceae</taxon>
        <taxon>Ferrimonas</taxon>
    </lineage>
</organism>
<dbReference type="EMBL" id="BAABJZ010000006">
    <property type="protein sequence ID" value="GAA4875399.1"/>
    <property type="molecule type" value="Genomic_DNA"/>
</dbReference>
<name>A0ABP9ED22_9GAMM</name>
<proteinExistence type="predicted"/>
<accession>A0ABP9ED22</accession>
<dbReference type="InterPro" id="IPR050136">
    <property type="entry name" value="FA_oxidation_alpha_subunit"/>
</dbReference>
<reference evidence="4" key="1">
    <citation type="journal article" date="2019" name="Int. J. Syst. Evol. Microbiol.">
        <title>The Global Catalogue of Microorganisms (GCM) 10K type strain sequencing project: providing services to taxonomists for standard genome sequencing and annotation.</title>
        <authorList>
            <consortium name="The Broad Institute Genomics Platform"/>
            <consortium name="The Broad Institute Genome Sequencing Center for Infectious Disease"/>
            <person name="Wu L."/>
            <person name="Ma J."/>
        </authorList>
    </citation>
    <scope>NUCLEOTIDE SEQUENCE [LARGE SCALE GENOMIC DNA]</scope>
    <source>
        <strain evidence="4">JCM 18401</strain>
    </source>
</reference>
<dbReference type="Gene3D" id="1.10.1040.50">
    <property type="match status" value="1"/>
</dbReference>
<evidence type="ECO:0000313" key="3">
    <source>
        <dbReference type="EMBL" id="GAA4875399.1"/>
    </source>
</evidence>
<gene>
    <name evidence="3" type="ORF">GCM10023333_05840</name>
</gene>
<keyword evidence="1" id="KW-0560">Oxidoreductase</keyword>
<dbReference type="PANTHER" id="PTHR43612">
    <property type="entry name" value="TRIFUNCTIONAL ENZYME SUBUNIT ALPHA"/>
    <property type="match status" value="1"/>
</dbReference>
<dbReference type="PANTHER" id="PTHR43612:SF3">
    <property type="entry name" value="TRIFUNCTIONAL ENZYME SUBUNIT ALPHA, MITOCHONDRIAL"/>
    <property type="match status" value="1"/>
</dbReference>
<evidence type="ECO:0000259" key="2">
    <source>
        <dbReference type="PROSITE" id="PS50206"/>
    </source>
</evidence>
<feature type="domain" description="Rhodanese" evidence="2">
    <location>
        <begin position="1"/>
        <end position="27"/>
    </location>
</feature>
<dbReference type="PROSITE" id="PS50206">
    <property type="entry name" value="RHODANESE_3"/>
    <property type="match status" value="1"/>
</dbReference>
<evidence type="ECO:0000256" key="1">
    <source>
        <dbReference type="ARBA" id="ARBA00023002"/>
    </source>
</evidence>